<dbReference type="GO" id="GO:0039693">
    <property type="term" value="P:viral DNA genome replication"/>
    <property type="evidence" value="ECO:0007669"/>
    <property type="project" value="UniProtKB-KW"/>
</dbReference>
<dbReference type="InterPro" id="IPR017964">
    <property type="entry name" value="DNA-dir_DNA_pol_B_CS"/>
</dbReference>
<dbReference type="InterPro" id="IPR036397">
    <property type="entry name" value="RNaseH_sf"/>
</dbReference>
<dbReference type="SUPFAM" id="SSF53098">
    <property type="entry name" value="Ribonuclease H-like"/>
    <property type="match status" value="1"/>
</dbReference>
<gene>
    <name evidence="15" type="ORF">UFOVP240_137</name>
</gene>
<sequence length="832" mass="97507">MEFYTTAHAVGDKILVRGYDKGRPYMRKVDFYPTLFVTSKKPSKWKTLEETYVDEVKPGSIRETRDFIKRYEGVEGFPVYGNTNYAYQYISDTYEDDVNWDMEQIKVYTIDIETSTENGFPDIRTANEEILLITVKDLISKKVITFGYSPTSKIYSHTRDDVTYQAYTSELSLLKDFMLWWQQNYPDIITGWNTDFFDVPYLVRRIARELGDTFANKISPWGMVNERKTFIKGNEEIHYDILGISQLDYLELYKKYTYTKQESYKLDYIAEQELGDRKKENPGVDFKDFYTNYWQEFVEYNIHDVELVDRFEDKMRLIELHLTMAYNAKINPEDVYSQVRMWDTIIYNHLRRKGIVIPAKTSSGKDAQFEGAYVKDPLIGMHNWVASFDLNSLYPHLIMQYNISPETLTSEKLSVNVDKLLNKEIDTDYCKRRDLTLTANGWTYRKDIKGFMPELMEQMYANRSKFKKQMLKIEQEYQNDKTKVHLLKDISRLNNLQMAMKIALNSAYGAMGNQYFRYFDIRMAEGITTSGQLSIRWMANKLNAYLNRALKTEGQDFVVAIDTDSIYLTLEQLVDKVCGDKSTDEKIKYMDRVCEEILQPFIDTGYTELAEYMNAYSQKMVMKREVLADKAIWTAKKRYVINVHNSEGVQYAKPKIKVMGLEMVKSSTPAVIRDKLRDSLNVILKGNQKDLHTYVMDFRKDFDKMSPAEIAFPRGVNGMKTYAGSPIYVKSTPIHVRGALLYNHYIKKMGLDKKYQPIRDGDKIKFVYVRTPNPLQEDVIAFSQHIPKEFGLEAYIDYDKMFEKVFLDALQIVIQPLGWKTQEESSLEDFFG</sequence>
<keyword evidence="5" id="KW-0540">Nuclease</keyword>
<keyword evidence="2 12" id="KW-0808">Transferase</keyword>
<keyword evidence="3 12" id="KW-0548">Nucleotidyltransferase</keyword>
<dbReference type="InterPro" id="IPR006133">
    <property type="entry name" value="DNA-dir_DNA_pol_B_exonuc"/>
</dbReference>
<dbReference type="PANTHER" id="PTHR10322">
    <property type="entry name" value="DNA POLYMERASE CATALYTIC SUBUNIT"/>
    <property type="match status" value="1"/>
</dbReference>
<dbReference type="Gene3D" id="1.20.1280.300">
    <property type="match status" value="1"/>
</dbReference>
<evidence type="ECO:0000256" key="11">
    <source>
        <dbReference type="ARBA" id="ARBA00049244"/>
    </source>
</evidence>
<dbReference type="GO" id="GO:0003677">
    <property type="term" value="F:DNA binding"/>
    <property type="evidence" value="ECO:0007669"/>
    <property type="project" value="UniProtKB-KW"/>
</dbReference>
<keyword evidence="8 12" id="KW-0239">DNA-directed DNA polymerase</keyword>
<evidence type="ECO:0000313" key="15">
    <source>
        <dbReference type="EMBL" id="CAB5221334.1"/>
    </source>
</evidence>
<protein>
    <recommendedName>
        <fullName evidence="12">DNA polymerase</fullName>
        <ecNumber evidence="12">2.7.7.7</ecNumber>
    </recommendedName>
</protein>
<proteinExistence type="inferred from homology"/>
<evidence type="ECO:0000256" key="3">
    <source>
        <dbReference type="ARBA" id="ARBA00022695"/>
    </source>
</evidence>
<dbReference type="PRINTS" id="PR00106">
    <property type="entry name" value="DNAPOLB"/>
</dbReference>
<dbReference type="InterPro" id="IPR012337">
    <property type="entry name" value="RNaseH-like_sf"/>
</dbReference>
<keyword evidence="10 12" id="KW-0238">DNA-binding</keyword>
<organism evidence="15">
    <name type="scientific">uncultured Caudovirales phage</name>
    <dbReference type="NCBI Taxonomy" id="2100421"/>
    <lineage>
        <taxon>Viruses</taxon>
        <taxon>Duplodnaviria</taxon>
        <taxon>Heunggongvirae</taxon>
        <taxon>Uroviricota</taxon>
        <taxon>Caudoviricetes</taxon>
        <taxon>Peduoviridae</taxon>
        <taxon>Maltschvirus</taxon>
        <taxon>Maltschvirus maltsch</taxon>
    </lineage>
</organism>
<reference evidence="15" key="1">
    <citation type="submission" date="2020-05" db="EMBL/GenBank/DDBJ databases">
        <authorList>
            <person name="Chiriac C."/>
            <person name="Salcher M."/>
            <person name="Ghai R."/>
            <person name="Kavagutti S V."/>
        </authorList>
    </citation>
    <scope>NUCLEOTIDE SEQUENCE</scope>
</reference>
<dbReference type="InterPro" id="IPR043502">
    <property type="entry name" value="DNA/RNA_pol_sf"/>
</dbReference>
<dbReference type="SUPFAM" id="SSF56672">
    <property type="entry name" value="DNA/RNA polymerases"/>
    <property type="match status" value="1"/>
</dbReference>
<evidence type="ECO:0000256" key="12">
    <source>
        <dbReference type="RuleBase" id="RU000442"/>
    </source>
</evidence>
<evidence type="ECO:0000256" key="5">
    <source>
        <dbReference type="ARBA" id="ARBA00022722"/>
    </source>
</evidence>
<dbReference type="GO" id="GO:0003887">
    <property type="term" value="F:DNA-directed DNA polymerase activity"/>
    <property type="evidence" value="ECO:0007669"/>
    <property type="project" value="UniProtKB-KW"/>
</dbReference>
<evidence type="ECO:0000256" key="9">
    <source>
        <dbReference type="ARBA" id="ARBA00023109"/>
    </source>
</evidence>
<dbReference type="Gene3D" id="1.10.287.690">
    <property type="entry name" value="Helix hairpin bin"/>
    <property type="match status" value="2"/>
</dbReference>
<dbReference type="SMART" id="SM00486">
    <property type="entry name" value="POLBc"/>
    <property type="match status" value="1"/>
</dbReference>
<evidence type="ECO:0000256" key="4">
    <source>
        <dbReference type="ARBA" id="ARBA00022705"/>
    </source>
</evidence>
<dbReference type="PANTHER" id="PTHR10322:SF23">
    <property type="entry name" value="DNA POLYMERASE DELTA CATALYTIC SUBUNIT"/>
    <property type="match status" value="1"/>
</dbReference>
<dbReference type="InterPro" id="IPR023211">
    <property type="entry name" value="DNA_pol_palm_dom_sf"/>
</dbReference>
<dbReference type="Gene3D" id="3.30.420.10">
    <property type="entry name" value="Ribonuclease H-like superfamily/Ribonuclease H"/>
    <property type="match status" value="1"/>
</dbReference>
<evidence type="ECO:0000256" key="8">
    <source>
        <dbReference type="ARBA" id="ARBA00022932"/>
    </source>
</evidence>
<dbReference type="InterPro" id="IPR006134">
    <property type="entry name" value="DNA-dir_DNA_pol_B_multi_dom"/>
</dbReference>
<evidence type="ECO:0000256" key="1">
    <source>
        <dbReference type="ARBA" id="ARBA00005755"/>
    </source>
</evidence>
<dbReference type="EC" id="2.7.7.7" evidence="12"/>
<keyword evidence="4 12" id="KW-0235">DNA replication</keyword>
<dbReference type="Gene3D" id="3.90.1600.10">
    <property type="entry name" value="Palm domain of DNA polymerase"/>
    <property type="match status" value="2"/>
</dbReference>
<feature type="domain" description="DNA-directed DNA polymerase family B exonuclease" evidence="14">
    <location>
        <begin position="89"/>
        <end position="269"/>
    </location>
</feature>
<dbReference type="GO" id="GO:0000166">
    <property type="term" value="F:nucleotide binding"/>
    <property type="evidence" value="ECO:0007669"/>
    <property type="project" value="InterPro"/>
</dbReference>
<comment type="similarity">
    <text evidence="1 12">Belongs to the DNA polymerase type-B family.</text>
</comment>
<name>A0A6J7WZ33_9CAUD</name>
<dbReference type="EMBL" id="LR798293">
    <property type="protein sequence ID" value="CAB5221334.1"/>
    <property type="molecule type" value="Genomic_DNA"/>
</dbReference>
<evidence type="ECO:0000256" key="10">
    <source>
        <dbReference type="ARBA" id="ARBA00023125"/>
    </source>
</evidence>
<evidence type="ECO:0000256" key="6">
    <source>
        <dbReference type="ARBA" id="ARBA00022801"/>
    </source>
</evidence>
<dbReference type="PROSITE" id="PS00116">
    <property type="entry name" value="DNA_POLYMERASE_B"/>
    <property type="match status" value="1"/>
</dbReference>
<evidence type="ECO:0000256" key="2">
    <source>
        <dbReference type="ARBA" id="ARBA00022679"/>
    </source>
</evidence>
<dbReference type="Gene3D" id="3.30.342.10">
    <property type="entry name" value="DNA Polymerase, chain B, domain 1"/>
    <property type="match status" value="1"/>
</dbReference>
<dbReference type="InterPro" id="IPR050240">
    <property type="entry name" value="DNA_pol_type-B"/>
</dbReference>
<accession>A0A6J7WZ33</accession>
<evidence type="ECO:0000256" key="7">
    <source>
        <dbReference type="ARBA" id="ARBA00022839"/>
    </source>
</evidence>
<dbReference type="InterPro" id="IPR006172">
    <property type="entry name" value="DNA-dir_DNA_pol_B"/>
</dbReference>
<dbReference type="Gene3D" id="3.40.1820.10">
    <property type="entry name" value="DnaQ-like 3'-5' exonuclease"/>
    <property type="match status" value="1"/>
</dbReference>
<dbReference type="GO" id="GO:0004527">
    <property type="term" value="F:exonuclease activity"/>
    <property type="evidence" value="ECO:0007669"/>
    <property type="project" value="UniProtKB-KW"/>
</dbReference>
<feature type="domain" description="DNA-directed DNA polymerase family B multifunctional" evidence="13">
    <location>
        <begin position="344"/>
        <end position="805"/>
    </location>
</feature>
<dbReference type="Pfam" id="PF00136">
    <property type="entry name" value="DNA_pol_B"/>
    <property type="match status" value="1"/>
</dbReference>
<keyword evidence="9" id="KW-1194">Viral DNA replication</keyword>
<evidence type="ECO:0000259" key="13">
    <source>
        <dbReference type="Pfam" id="PF00136"/>
    </source>
</evidence>
<keyword evidence="6" id="KW-0378">Hydrolase</keyword>
<dbReference type="Pfam" id="PF03104">
    <property type="entry name" value="DNA_pol_B_exo1"/>
    <property type="match status" value="1"/>
</dbReference>
<comment type="catalytic activity">
    <reaction evidence="11 12">
        <text>DNA(n) + a 2'-deoxyribonucleoside 5'-triphosphate = DNA(n+1) + diphosphate</text>
        <dbReference type="Rhea" id="RHEA:22508"/>
        <dbReference type="Rhea" id="RHEA-COMP:17339"/>
        <dbReference type="Rhea" id="RHEA-COMP:17340"/>
        <dbReference type="ChEBI" id="CHEBI:33019"/>
        <dbReference type="ChEBI" id="CHEBI:61560"/>
        <dbReference type="ChEBI" id="CHEBI:173112"/>
        <dbReference type="EC" id="2.7.7.7"/>
    </reaction>
</comment>
<keyword evidence="7" id="KW-0269">Exonuclease</keyword>
<evidence type="ECO:0000259" key="14">
    <source>
        <dbReference type="Pfam" id="PF03104"/>
    </source>
</evidence>
<dbReference type="GO" id="GO:0006261">
    <property type="term" value="P:DNA-templated DNA replication"/>
    <property type="evidence" value="ECO:0007669"/>
    <property type="project" value="TreeGrafter"/>
</dbReference>